<dbReference type="SUPFAM" id="SSF51556">
    <property type="entry name" value="Metallo-dependent hydrolases"/>
    <property type="match status" value="1"/>
</dbReference>
<dbReference type="GO" id="GO:0046872">
    <property type="term" value="F:metal ion binding"/>
    <property type="evidence" value="ECO:0007669"/>
    <property type="project" value="UniProtKB-KW"/>
</dbReference>
<dbReference type="FunFam" id="3.20.20.140:FF:000217">
    <property type="entry name" value="Dihydropyrimidinase-related protein 1"/>
    <property type="match status" value="1"/>
</dbReference>
<dbReference type="Pfam" id="PF01979">
    <property type="entry name" value="Amidohydro_1"/>
    <property type="match status" value="1"/>
</dbReference>
<evidence type="ECO:0000256" key="1">
    <source>
        <dbReference type="ARBA" id="ARBA00001947"/>
    </source>
</evidence>
<dbReference type="Gene3D" id="2.30.40.10">
    <property type="entry name" value="Urease, subunit C, domain 1"/>
    <property type="match status" value="1"/>
</dbReference>
<organism evidence="10 11">
    <name type="scientific">Candidatus Thermoflexus japonica</name>
    <dbReference type="NCBI Taxonomy" id="2035417"/>
    <lineage>
        <taxon>Bacteria</taxon>
        <taxon>Bacillati</taxon>
        <taxon>Chloroflexota</taxon>
        <taxon>Thermoflexia</taxon>
        <taxon>Thermoflexales</taxon>
        <taxon>Thermoflexaceae</taxon>
        <taxon>Thermoflexus</taxon>
    </lineage>
</organism>
<evidence type="ECO:0000256" key="2">
    <source>
        <dbReference type="ARBA" id="ARBA00008829"/>
    </source>
</evidence>
<keyword evidence="5 10" id="KW-0378">Hydrolase</keyword>
<dbReference type="Gene3D" id="3.20.20.140">
    <property type="entry name" value="Metal-dependent hydrolases"/>
    <property type="match status" value="1"/>
</dbReference>
<sequence>MLIRNGTLVTAGGMIRADLRVEGERIAAIGDLLPYPGEPVVDAGGCMVLPGLVDPHVHIALDTGIYHTDDDWFIGTQAAAFGGVTTVVDFATQFRGQTFEEALASRLEEAGGKAVVDYALHMMVTDLPPGKEGELGKLVAQGAAGIKLYTTYRPNYYADDATLLRLMRTAGAMGLITLVHCENDAIVTEATERLKVEGQTSLREHGRSRPPIAEIEAVHRVLFLAAEARAPVYIVHCSTARAVDLVHEAAQRGQLAFAETCPQYLLLDETAYGGPHPEWYILQPPLRPAAERAGLWERLHRGWIATIGTDHCDYALRQKTATGSFLTTPGGLPGLETMLPLLHTFGILEGRMGWPDLVRLCATNPAKLFGLYPRKGTLQPGSDADLVLYDPEPEEILTASRLHYVAGYTPYEGWRVRGRVRMVMVRGQIVVEDGVFRGTPGWGRFVPAEAFSPQMARSVWV</sequence>
<comment type="cofactor">
    <cofactor evidence="1">
        <name>Zn(2+)</name>
        <dbReference type="ChEBI" id="CHEBI:29105"/>
    </cofactor>
</comment>
<evidence type="ECO:0000256" key="7">
    <source>
        <dbReference type="ARBA" id="ARBA00068457"/>
    </source>
</evidence>
<dbReference type="InterPro" id="IPR050378">
    <property type="entry name" value="Metallo-dep_Hydrolases_sf"/>
</dbReference>
<evidence type="ECO:0000256" key="8">
    <source>
        <dbReference type="PIRSR" id="PIRSR611778-50"/>
    </source>
</evidence>
<dbReference type="Proteomes" id="UP000236642">
    <property type="component" value="Unassembled WGS sequence"/>
</dbReference>
<comment type="function">
    <text evidence="6">Catalyzes the stereospecific hydrolysis of the cyclic amide bond of D-hydantoin derivatives.</text>
</comment>
<dbReference type="GO" id="GO:0005829">
    <property type="term" value="C:cytosol"/>
    <property type="evidence" value="ECO:0007669"/>
    <property type="project" value="TreeGrafter"/>
</dbReference>
<evidence type="ECO:0000256" key="5">
    <source>
        <dbReference type="ARBA" id="ARBA00022801"/>
    </source>
</evidence>
<comment type="PTM">
    <text evidence="8">Carbamylation allows a single lysine to coordinate two divalent metal cations.</text>
</comment>
<protein>
    <recommendedName>
        <fullName evidence="7">D-hydantoinase</fullName>
    </recommendedName>
</protein>
<evidence type="ECO:0000256" key="4">
    <source>
        <dbReference type="ARBA" id="ARBA00022723"/>
    </source>
</evidence>
<dbReference type="PANTHER" id="PTHR11647:SF1">
    <property type="entry name" value="COLLAPSIN RESPONSE MEDIATOR PROTEIN"/>
    <property type="match status" value="1"/>
</dbReference>
<dbReference type="PANTHER" id="PTHR11647">
    <property type="entry name" value="HYDRANTOINASE/DIHYDROPYRIMIDINASE FAMILY MEMBER"/>
    <property type="match status" value="1"/>
</dbReference>
<dbReference type="GO" id="GO:0016812">
    <property type="term" value="F:hydrolase activity, acting on carbon-nitrogen (but not peptide) bonds, in cyclic amides"/>
    <property type="evidence" value="ECO:0007669"/>
    <property type="project" value="TreeGrafter"/>
</dbReference>
<dbReference type="EMBL" id="BEHY01000009">
    <property type="protein sequence ID" value="GBD08434.1"/>
    <property type="molecule type" value="Genomic_DNA"/>
</dbReference>
<dbReference type="InterPro" id="IPR011778">
    <property type="entry name" value="Hydantoinase/dihydroPyrase"/>
</dbReference>
<evidence type="ECO:0000259" key="9">
    <source>
        <dbReference type="Pfam" id="PF01979"/>
    </source>
</evidence>
<name>A0A2H5Y4R7_9CHLR</name>
<comment type="caution">
    <text evidence="10">The sequence shown here is derived from an EMBL/GenBank/DDBJ whole genome shotgun (WGS) entry which is preliminary data.</text>
</comment>
<gene>
    <name evidence="10" type="ORF">HRbin22_00674</name>
</gene>
<dbReference type="SUPFAM" id="SSF51338">
    <property type="entry name" value="Composite domain of metallo-dependent hydrolases"/>
    <property type="match status" value="1"/>
</dbReference>
<dbReference type="InterPro" id="IPR011059">
    <property type="entry name" value="Metal-dep_hydrolase_composite"/>
</dbReference>
<reference evidence="11" key="1">
    <citation type="submission" date="2017-09" db="EMBL/GenBank/DDBJ databases">
        <title>Metaegenomics of thermophilic ammonia-oxidizing enrichment culture.</title>
        <authorList>
            <person name="Kato S."/>
            <person name="Suzuki K."/>
        </authorList>
    </citation>
    <scope>NUCLEOTIDE SEQUENCE [LARGE SCALE GENOMIC DNA]</scope>
</reference>
<proteinExistence type="inferred from homology"/>
<accession>A0A2H5Y4R7</accession>
<dbReference type="NCBIfam" id="TIGR02033">
    <property type="entry name" value="D-hydantoinase"/>
    <property type="match status" value="1"/>
</dbReference>
<dbReference type="AlphaFoldDB" id="A0A2H5Y4R7"/>
<evidence type="ECO:0000313" key="10">
    <source>
        <dbReference type="EMBL" id="GBD08434.1"/>
    </source>
</evidence>
<evidence type="ECO:0000313" key="11">
    <source>
        <dbReference type="Proteomes" id="UP000236642"/>
    </source>
</evidence>
<dbReference type="InterPro" id="IPR006680">
    <property type="entry name" value="Amidohydro-rel"/>
</dbReference>
<keyword evidence="4" id="KW-0479">Metal-binding</keyword>
<feature type="domain" description="Amidohydrolase-related" evidence="9">
    <location>
        <begin position="47"/>
        <end position="430"/>
    </location>
</feature>
<feature type="modified residue" description="N6-carboxylysine" evidence="8">
    <location>
        <position position="147"/>
    </location>
</feature>
<evidence type="ECO:0000256" key="6">
    <source>
        <dbReference type="ARBA" id="ARBA00055040"/>
    </source>
</evidence>
<keyword evidence="3" id="KW-0597">Phosphoprotein</keyword>
<comment type="similarity">
    <text evidence="2">Belongs to the metallo-dependent hydrolases superfamily. Hydantoinase/dihydropyrimidinase family.</text>
</comment>
<evidence type="ECO:0000256" key="3">
    <source>
        <dbReference type="ARBA" id="ARBA00022553"/>
    </source>
</evidence>
<dbReference type="InterPro" id="IPR032466">
    <property type="entry name" value="Metal_Hydrolase"/>
</dbReference>